<organism evidence="1 2">
    <name type="scientific">Planoprotostelium fungivorum</name>
    <dbReference type="NCBI Taxonomy" id="1890364"/>
    <lineage>
        <taxon>Eukaryota</taxon>
        <taxon>Amoebozoa</taxon>
        <taxon>Evosea</taxon>
        <taxon>Variosea</taxon>
        <taxon>Cavosteliida</taxon>
        <taxon>Cavosteliaceae</taxon>
        <taxon>Planoprotostelium</taxon>
    </lineage>
</organism>
<dbReference type="EMBL" id="MDYQ01000444">
    <property type="protein sequence ID" value="PRP74721.1"/>
    <property type="molecule type" value="Genomic_DNA"/>
</dbReference>
<dbReference type="AlphaFoldDB" id="A0A2P6MSN3"/>
<gene>
    <name evidence="1" type="ORF">PROFUN_16072</name>
</gene>
<dbReference type="InParanoid" id="A0A2P6MSN3"/>
<comment type="caution">
    <text evidence="1">The sequence shown here is derived from an EMBL/GenBank/DDBJ whole genome shotgun (WGS) entry which is preliminary data.</text>
</comment>
<sequence length="94" mass="10657">MKLNVMLGYKVQTHTHIQYREEWKFCMVLYCDGEVNASYFPFAAALWKLVVFGQSLLLLLQCTTLLAARCTSVPFAALGASNNPFLLHNTIVDR</sequence>
<evidence type="ECO:0000313" key="2">
    <source>
        <dbReference type="Proteomes" id="UP000241769"/>
    </source>
</evidence>
<proteinExistence type="predicted"/>
<protein>
    <submittedName>
        <fullName evidence="1">Uncharacterized protein</fullName>
    </submittedName>
</protein>
<reference evidence="1 2" key="1">
    <citation type="journal article" date="2018" name="Genome Biol. Evol.">
        <title>Multiple Roots of Fruiting Body Formation in Amoebozoa.</title>
        <authorList>
            <person name="Hillmann F."/>
            <person name="Forbes G."/>
            <person name="Novohradska S."/>
            <person name="Ferling I."/>
            <person name="Riege K."/>
            <person name="Groth M."/>
            <person name="Westermann M."/>
            <person name="Marz M."/>
            <person name="Spaller T."/>
            <person name="Winckler T."/>
            <person name="Schaap P."/>
            <person name="Glockner G."/>
        </authorList>
    </citation>
    <scope>NUCLEOTIDE SEQUENCE [LARGE SCALE GENOMIC DNA]</scope>
    <source>
        <strain evidence="1 2">Jena</strain>
    </source>
</reference>
<dbReference type="Proteomes" id="UP000241769">
    <property type="component" value="Unassembled WGS sequence"/>
</dbReference>
<name>A0A2P6MSN3_9EUKA</name>
<evidence type="ECO:0000313" key="1">
    <source>
        <dbReference type="EMBL" id="PRP74721.1"/>
    </source>
</evidence>
<keyword evidence="2" id="KW-1185">Reference proteome</keyword>
<accession>A0A2P6MSN3</accession>